<dbReference type="OrthoDB" id="2305901at2759"/>
<dbReference type="Proteomes" id="UP000248961">
    <property type="component" value="Unassembled WGS sequence"/>
</dbReference>
<evidence type="ECO:0000313" key="2">
    <source>
        <dbReference type="EMBL" id="RAL08447.1"/>
    </source>
</evidence>
<dbReference type="EMBL" id="KZ824313">
    <property type="protein sequence ID" value="RAL08447.1"/>
    <property type="molecule type" value="Genomic_DNA"/>
</dbReference>
<dbReference type="VEuPathDB" id="FungiDB:BO97DRAFT_408295"/>
<protein>
    <recommendedName>
        <fullName evidence="4">F-box domain protein</fullName>
    </recommendedName>
</protein>
<evidence type="ECO:0008006" key="4">
    <source>
        <dbReference type="Google" id="ProtNLM"/>
    </source>
</evidence>
<dbReference type="AlphaFoldDB" id="A0A395HKS8"/>
<reference evidence="2 3" key="1">
    <citation type="submission" date="2018-02" db="EMBL/GenBank/DDBJ databases">
        <title>The genomes of Aspergillus section Nigri reveals drivers in fungal speciation.</title>
        <authorList>
            <consortium name="DOE Joint Genome Institute"/>
            <person name="Vesth T.C."/>
            <person name="Nybo J."/>
            <person name="Theobald S."/>
            <person name="Brandl J."/>
            <person name="Frisvad J.C."/>
            <person name="Nielsen K.F."/>
            <person name="Lyhne E.K."/>
            <person name="Kogle M.E."/>
            <person name="Kuo A."/>
            <person name="Riley R."/>
            <person name="Clum A."/>
            <person name="Nolan M."/>
            <person name="Lipzen A."/>
            <person name="Salamov A."/>
            <person name="Henrissat B."/>
            <person name="Wiebenga A."/>
            <person name="De vries R.P."/>
            <person name="Grigoriev I.V."/>
            <person name="Mortensen U.H."/>
            <person name="Andersen M.R."/>
            <person name="Baker S.E."/>
        </authorList>
    </citation>
    <scope>NUCLEOTIDE SEQUENCE [LARGE SCALE GENOMIC DNA]</scope>
    <source>
        <strain evidence="2 3">CBS 101889</strain>
    </source>
</reference>
<dbReference type="GeneID" id="37200110"/>
<dbReference type="STRING" id="1450537.A0A395HKS8"/>
<accession>A0A395HKS8</accession>
<evidence type="ECO:0000256" key="1">
    <source>
        <dbReference type="SAM" id="MobiDB-lite"/>
    </source>
</evidence>
<sequence length="267" mass="30550">MDAPSDNITATRRALSLPEIVSEIIAWIHADTDNDWPASAPPQPNLQDFKNPSDSDHDNLYASDSESSESHTYYYSRTGVLFRCALVNRLWFHATIPALWEEDLDWSFRSQIPDHLTQVEDPSRRQMYANYIKRANLTTVPEACSLKYAAALGGLQFPRLEYVKLICPGADWQESSNVPPLLSSRVKVLDIDPRFEWNPITYCVKHAEWDELFEQIPKVFPNLETVTFMDCARVFPGALERFAKGLPRLKSFDHHCVVENNDIYSLG</sequence>
<proteinExistence type="predicted"/>
<dbReference type="RefSeq" id="XP_025547601.1">
    <property type="nucleotide sequence ID" value="XM_025695821.1"/>
</dbReference>
<gene>
    <name evidence="2" type="ORF">BO97DRAFT_408295</name>
</gene>
<organism evidence="2 3">
    <name type="scientific">Aspergillus homomorphus (strain CBS 101889)</name>
    <dbReference type="NCBI Taxonomy" id="1450537"/>
    <lineage>
        <taxon>Eukaryota</taxon>
        <taxon>Fungi</taxon>
        <taxon>Dikarya</taxon>
        <taxon>Ascomycota</taxon>
        <taxon>Pezizomycotina</taxon>
        <taxon>Eurotiomycetes</taxon>
        <taxon>Eurotiomycetidae</taxon>
        <taxon>Eurotiales</taxon>
        <taxon>Aspergillaceae</taxon>
        <taxon>Aspergillus</taxon>
        <taxon>Aspergillus subgen. Circumdati</taxon>
    </lineage>
</organism>
<keyword evidence="3" id="KW-1185">Reference proteome</keyword>
<name>A0A395HKS8_ASPHC</name>
<feature type="region of interest" description="Disordered" evidence="1">
    <location>
        <begin position="36"/>
        <end position="64"/>
    </location>
</feature>
<evidence type="ECO:0000313" key="3">
    <source>
        <dbReference type="Proteomes" id="UP000248961"/>
    </source>
</evidence>